<feature type="transmembrane region" description="Helical" evidence="5">
    <location>
        <begin position="158"/>
        <end position="179"/>
    </location>
</feature>
<dbReference type="EMBL" id="CP099419">
    <property type="protein sequence ID" value="USW49011.1"/>
    <property type="molecule type" value="Genomic_DNA"/>
</dbReference>
<keyword evidence="3 5" id="KW-1133">Transmembrane helix</keyword>
<dbReference type="InterPro" id="IPR036259">
    <property type="entry name" value="MFS_trans_sf"/>
</dbReference>
<dbReference type="SUPFAM" id="SSF103473">
    <property type="entry name" value="MFS general substrate transporter"/>
    <property type="match status" value="1"/>
</dbReference>
<dbReference type="InterPro" id="IPR050360">
    <property type="entry name" value="MFS_Sugar_Transporters"/>
</dbReference>
<name>A0A9Q9AN51_9PEZI</name>
<dbReference type="GO" id="GO:0005351">
    <property type="term" value="F:carbohydrate:proton symporter activity"/>
    <property type="evidence" value="ECO:0007669"/>
    <property type="project" value="TreeGrafter"/>
</dbReference>
<dbReference type="Proteomes" id="UP001056384">
    <property type="component" value="Chromosome 2"/>
</dbReference>
<comment type="subcellular location">
    <subcellularLocation>
        <location evidence="1">Membrane</location>
        <topology evidence="1">Multi-pass membrane protein</topology>
    </subcellularLocation>
</comment>
<dbReference type="Gene3D" id="1.20.1250.20">
    <property type="entry name" value="MFS general substrate transporter like domains"/>
    <property type="match status" value="1"/>
</dbReference>
<keyword evidence="7" id="KW-1185">Reference proteome</keyword>
<evidence type="ECO:0000256" key="5">
    <source>
        <dbReference type="SAM" id="Phobius"/>
    </source>
</evidence>
<protein>
    <submittedName>
        <fullName evidence="6">Major facilitator, sugar transporter, major facilitator superfamily</fullName>
    </submittedName>
</protein>
<dbReference type="PANTHER" id="PTHR48022">
    <property type="entry name" value="PLASTIDIC GLUCOSE TRANSPORTER 4"/>
    <property type="match status" value="1"/>
</dbReference>
<dbReference type="AlphaFoldDB" id="A0A9Q9AN51"/>
<dbReference type="InterPro" id="IPR005828">
    <property type="entry name" value="MFS_sugar_transport-like"/>
</dbReference>
<keyword evidence="2 5" id="KW-0812">Transmembrane</keyword>
<organism evidence="6 7">
    <name type="scientific">Septoria linicola</name>
    <dbReference type="NCBI Taxonomy" id="215465"/>
    <lineage>
        <taxon>Eukaryota</taxon>
        <taxon>Fungi</taxon>
        <taxon>Dikarya</taxon>
        <taxon>Ascomycota</taxon>
        <taxon>Pezizomycotina</taxon>
        <taxon>Dothideomycetes</taxon>
        <taxon>Dothideomycetidae</taxon>
        <taxon>Mycosphaerellales</taxon>
        <taxon>Mycosphaerellaceae</taxon>
        <taxon>Septoria</taxon>
    </lineage>
</organism>
<feature type="transmembrane region" description="Helical" evidence="5">
    <location>
        <begin position="123"/>
        <end position="146"/>
    </location>
</feature>
<feature type="transmembrane region" description="Helical" evidence="5">
    <location>
        <begin position="99"/>
        <end position="117"/>
    </location>
</feature>
<keyword evidence="6" id="KW-0762">Sugar transport</keyword>
<dbReference type="Pfam" id="PF00083">
    <property type="entry name" value="Sugar_tr"/>
    <property type="match status" value="1"/>
</dbReference>
<evidence type="ECO:0000256" key="1">
    <source>
        <dbReference type="ARBA" id="ARBA00004141"/>
    </source>
</evidence>
<evidence type="ECO:0000256" key="3">
    <source>
        <dbReference type="ARBA" id="ARBA00022989"/>
    </source>
</evidence>
<evidence type="ECO:0000313" key="7">
    <source>
        <dbReference type="Proteomes" id="UP001056384"/>
    </source>
</evidence>
<evidence type="ECO:0000256" key="4">
    <source>
        <dbReference type="ARBA" id="ARBA00023136"/>
    </source>
</evidence>
<accession>A0A9Q9AN51</accession>
<evidence type="ECO:0000256" key="2">
    <source>
        <dbReference type="ARBA" id="ARBA00022692"/>
    </source>
</evidence>
<keyword evidence="6" id="KW-0813">Transport</keyword>
<keyword evidence="4 5" id="KW-0472">Membrane</keyword>
<dbReference type="GO" id="GO:0016020">
    <property type="term" value="C:membrane"/>
    <property type="evidence" value="ECO:0007669"/>
    <property type="project" value="UniProtKB-SubCell"/>
</dbReference>
<sequence>MGLMEKFLPKEAPQGGSLCGAPALWHDFQHMLQRIAVTNNATGYDAGIMTVILADKQFTDYYHIDPDRQGIIATIPWATTGLAQLFVGGMLASWLGRIWALRISIVFMCLGVVVQSVPNTYAVLIVGRLMTGLGFGCVYIATNLHVAECAPKMLRGSFVGTVSQFGYQLGTLIAFWAGYGMSFHTSPYNIAWRVSNMTKDISLERMDAIFGQVDAVEDGEAEIPMAVQVMEGETVMRSEGGGDCGEGERCGTCRGFFCEEFVR</sequence>
<reference evidence="6" key="1">
    <citation type="submission" date="2022-06" db="EMBL/GenBank/DDBJ databases">
        <title>Complete genome sequences of two strains of the flax pathogen Septoria linicola.</title>
        <authorList>
            <person name="Lapalu N."/>
            <person name="Simon A."/>
            <person name="Demenou B."/>
            <person name="Paumier D."/>
            <person name="Guillot M.-P."/>
            <person name="Gout L."/>
            <person name="Valade R."/>
        </authorList>
    </citation>
    <scope>NUCLEOTIDE SEQUENCE</scope>
    <source>
        <strain evidence="6">SE15195</strain>
    </source>
</reference>
<evidence type="ECO:0000313" key="6">
    <source>
        <dbReference type="EMBL" id="USW49011.1"/>
    </source>
</evidence>
<gene>
    <name evidence="6" type="ORF">Slin15195_G023300</name>
</gene>
<dbReference type="PANTHER" id="PTHR48022:SF2">
    <property type="entry name" value="PLASTIDIC GLUCOSE TRANSPORTER 4"/>
    <property type="match status" value="1"/>
</dbReference>
<proteinExistence type="predicted"/>